<sequence length="402" mass="46319">MCGVAPKLIITDEDQSMRRGIESIFPNTKHRLCMWHILMKLPEKVGPILRDNEDFKPRFMACVRGSETPDEFESRWSSIISEFGLEDNEWLKEKYGLRESWIPAYFMDFSLGGILRTTSRSESENAFFRHFTNRKLTLIEFWVRFETALEEQRQKELQEDNCALHTLPVLETCWGIEAHAREVYTHNIFVAFQREVVAARDRRHVKTIEQVGDVRTTSIGDLSLRIRTVRFNTNTKAAQCTCRMFESLGILCSHIIVVLKNDGCNEIPSQYVLHRWTKMAARHLCYDANGHELEGSSTSLSPIIKKLYSQTCSRFSLALHEAKHCEDKMEYLNKAVADALAHLSQTTPLDEQSEVQEFESFIGTTFPSIINIHPPDIANTKGSVKRLKRGSEEAINKRKKSK</sequence>
<comment type="similarity">
    <text evidence="1 6">Belongs to the FHY3/FAR1 family.</text>
</comment>
<dbReference type="Pfam" id="PF10551">
    <property type="entry name" value="MULE"/>
    <property type="match status" value="1"/>
</dbReference>
<keyword evidence="6" id="KW-0539">Nucleus</keyword>
<evidence type="ECO:0000256" key="4">
    <source>
        <dbReference type="ARBA" id="ARBA00022833"/>
    </source>
</evidence>
<keyword evidence="2 6" id="KW-0479">Metal-binding</keyword>
<dbReference type="GO" id="GO:0008270">
    <property type="term" value="F:zinc ion binding"/>
    <property type="evidence" value="ECO:0007669"/>
    <property type="project" value="UniProtKB-UniRule"/>
</dbReference>
<dbReference type="PANTHER" id="PTHR31669:SF306">
    <property type="entry name" value="PROTEIN FAR1-RELATED SEQUENCE"/>
    <property type="match status" value="1"/>
</dbReference>
<dbReference type="InterPro" id="IPR007527">
    <property type="entry name" value="Znf_SWIM"/>
</dbReference>
<evidence type="ECO:0000259" key="8">
    <source>
        <dbReference type="PROSITE" id="PS50966"/>
    </source>
</evidence>
<evidence type="ECO:0000256" key="5">
    <source>
        <dbReference type="PROSITE-ProRule" id="PRU00325"/>
    </source>
</evidence>
<dbReference type="InterPro" id="IPR031052">
    <property type="entry name" value="FHY3/FAR1"/>
</dbReference>
<organism evidence="9 10">
    <name type="scientific">Triticum urartu</name>
    <name type="common">Red wild einkorn</name>
    <name type="synonym">Crithodium urartu</name>
    <dbReference type="NCBI Taxonomy" id="4572"/>
    <lineage>
        <taxon>Eukaryota</taxon>
        <taxon>Viridiplantae</taxon>
        <taxon>Streptophyta</taxon>
        <taxon>Embryophyta</taxon>
        <taxon>Tracheophyta</taxon>
        <taxon>Spermatophyta</taxon>
        <taxon>Magnoliopsida</taxon>
        <taxon>Liliopsida</taxon>
        <taxon>Poales</taxon>
        <taxon>Poaceae</taxon>
        <taxon>BOP clade</taxon>
        <taxon>Pooideae</taxon>
        <taxon>Triticodae</taxon>
        <taxon>Triticeae</taxon>
        <taxon>Triticinae</taxon>
        <taxon>Triticum</taxon>
    </lineage>
</organism>
<accession>A0A8R7TTU3</accession>
<evidence type="ECO:0000256" key="6">
    <source>
        <dbReference type="RuleBase" id="RU367018"/>
    </source>
</evidence>
<keyword evidence="3 5" id="KW-0863">Zinc-finger</keyword>
<dbReference type="Pfam" id="PF04434">
    <property type="entry name" value="SWIM"/>
    <property type="match status" value="1"/>
</dbReference>
<dbReference type="GO" id="GO:0005634">
    <property type="term" value="C:nucleus"/>
    <property type="evidence" value="ECO:0007669"/>
    <property type="project" value="UniProtKB-SubCell"/>
</dbReference>
<dbReference type="PANTHER" id="PTHR31669">
    <property type="entry name" value="PROTEIN FAR1-RELATED SEQUENCE 10-RELATED"/>
    <property type="match status" value="1"/>
</dbReference>
<dbReference type="AlphaFoldDB" id="A0A8R7TTU3"/>
<evidence type="ECO:0000313" key="9">
    <source>
        <dbReference type="EnsemblPlants" id="TuG1812G0300001495.01.T02"/>
    </source>
</evidence>
<feature type="region of interest" description="Disordered" evidence="7">
    <location>
        <begin position="380"/>
        <end position="402"/>
    </location>
</feature>
<gene>
    <name evidence="9" type="primary">LOC125543180</name>
</gene>
<dbReference type="InterPro" id="IPR018289">
    <property type="entry name" value="MULE_transposase_dom"/>
</dbReference>
<evidence type="ECO:0000256" key="7">
    <source>
        <dbReference type="SAM" id="MobiDB-lite"/>
    </source>
</evidence>
<dbReference type="Gramene" id="TuG1812G0300001495.01.T02">
    <property type="protein sequence ID" value="TuG1812G0300001495.01.T02"/>
    <property type="gene ID" value="TuG1812G0300001495.01"/>
</dbReference>
<evidence type="ECO:0000256" key="2">
    <source>
        <dbReference type="ARBA" id="ARBA00022723"/>
    </source>
</evidence>
<dbReference type="GO" id="GO:0006355">
    <property type="term" value="P:regulation of DNA-templated transcription"/>
    <property type="evidence" value="ECO:0007669"/>
    <property type="project" value="UniProtKB-UniRule"/>
</dbReference>
<evidence type="ECO:0000313" key="10">
    <source>
        <dbReference type="Proteomes" id="UP000015106"/>
    </source>
</evidence>
<name>A0A8R7TTU3_TRIUA</name>
<dbReference type="EnsemblPlants" id="TuG1812G0300001495.01.T02">
    <property type="protein sequence ID" value="TuG1812G0300001495.01.T02"/>
    <property type="gene ID" value="TuG1812G0300001495.01"/>
</dbReference>
<reference evidence="10" key="1">
    <citation type="journal article" date="2013" name="Nature">
        <title>Draft genome of the wheat A-genome progenitor Triticum urartu.</title>
        <authorList>
            <person name="Ling H.Q."/>
            <person name="Zhao S."/>
            <person name="Liu D."/>
            <person name="Wang J."/>
            <person name="Sun H."/>
            <person name="Zhang C."/>
            <person name="Fan H."/>
            <person name="Li D."/>
            <person name="Dong L."/>
            <person name="Tao Y."/>
            <person name="Gao C."/>
            <person name="Wu H."/>
            <person name="Li Y."/>
            <person name="Cui Y."/>
            <person name="Guo X."/>
            <person name="Zheng S."/>
            <person name="Wang B."/>
            <person name="Yu K."/>
            <person name="Liang Q."/>
            <person name="Yang W."/>
            <person name="Lou X."/>
            <person name="Chen J."/>
            <person name="Feng M."/>
            <person name="Jian J."/>
            <person name="Zhang X."/>
            <person name="Luo G."/>
            <person name="Jiang Y."/>
            <person name="Liu J."/>
            <person name="Wang Z."/>
            <person name="Sha Y."/>
            <person name="Zhang B."/>
            <person name="Wu H."/>
            <person name="Tang D."/>
            <person name="Shen Q."/>
            <person name="Xue P."/>
            <person name="Zou S."/>
            <person name="Wang X."/>
            <person name="Liu X."/>
            <person name="Wang F."/>
            <person name="Yang Y."/>
            <person name="An X."/>
            <person name="Dong Z."/>
            <person name="Zhang K."/>
            <person name="Zhang X."/>
            <person name="Luo M.C."/>
            <person name="Dvorak J."/>
            <person name="Tong Y."/>
            <person name="Wang J."/>
            <person name="Yang H."/>
            <person name="Li Z."/>
            <person name="Wang D."/>
            <person name="Zhang A."/>
            <person name="Wang J."/>
        </authorList>
    </citation>
    <scope>NUCLEOTIDE SEQUENCE</scope>
    <source>
        <strain evidence="10">cv. G1812</strain>
    </source>
</reference>
<reference evidence="9" key="3">
    <citation type="submission" date="2022-06" db="UniProtKB">
        <authorList>
            <consortium name="EnsemblPlants"/>
        </authorList>
    </citation>
    <scope>IDENTIFICATION</scope>
</reference>
<dbReference type="Proteomes" id="UP000015106">
    <property type="component" value="Chromosome 3"/>
</dbReference>
<dbReference type="GeneID" id="125543180"/>
<dbReference type="PROSITE" id="PS50966">
    <property type="entry name" value="ZF_SWIM"/>
    <property type="match status" value="1"/>
</dbReference>
<feature type="domain" description="SWIM-type" evidence="8">
    <location>
        <begin position="227"/>
        <end position="263"/>
    </location>
</feature>
<protein>
    <recommendedName>
        <fullName evidence="6">Protein FAR1-RELATED SEQUENCE</fullName>
    </recommendedName>
</protein>
<keyword evidence="10" id="KW-1185">Reference proteome</keyword>
<dbReference type="InterPro" id="IPR006564">
    <property type="entry name" value="Znf_PMZ"/>
</dbReference>
<evidence type="ECO:0000256" key="1">
    <source>
        <dbReference type="ARBA" id="ARBA00005889"/>
    </source>
</evidence>
<keyword evidence="4 6" id="KW-0862">Zinc</keyword>
<dbReference type="SMART" id="SM00575">
    <property type="entry name" value="ZnF_PMZ"/>
    <property type="match status" value="1"/>
</dbReference>
<comment type="subcellular location">
    <subcellularLocation>
        <location evidence="6">Nucleus</location>
    </subcellularLocation>
</comment>
<evidence type="ECO:0000256" key="3">
    <source>
        <dbReference type="ARBA" id="ARBA00022771"/>
    </source>
</evidence>
<dbReference type="RefSeq" id="XP_048562391.1">
    <property type="nucleotide sequence ID" value="XM_048706434.1"/>
</dbReference>
<proteinExistence type="inferred from homology"/>
<comment type="function">
    <text evidence="6">Putative transcription activator involved in regulating light control of development.</text>
</comment>
<reference evidence="9" key="2">
    <citation type="submission" date="2018-03" db="EMBL/GenBank/DDBJ databases">
        <title>The Triticum urartu genome reveals the dynamic nature of wheat genome evolution.</title>
        <authorList>
            <person name="Ling H."/>
            <person name="Ma B."/>
            <person name="Shi X."/>
            <person name="Liu H."/>
            <person name="Dong L."/>
            <person name="Sun H."/>
            <person name="Cao Y."/>
            <person name="Gao Q."/>
            <person name="Zheng S."/>
            <person name="Li Y."/>
            <person name="Yu Y."/>
            <person name="Du H."/>
            <person name="Qi M."/>
            <person name="Li Y."/>
            <person name="Yu H."/>
            <person name="Cui Y."/>
            <person name="Wang N."/>
            <person name="Chen C."/>
            <person name="Wu H."/>
            <person name="Zhao Y."/>
            <person name="Zhang J."/>
            <person name="Li Y."/>
            <person name="Zhou W."/>
            <person name="Zhang B."/>
            <person name="Hu W."/>
            <person name="Eijk M."/>
            <person name="Tang J."/>
            <person name="Witsenboer H."/>
            <person name="Zhao S."/>
            <person name="Li Z."/>
            <person name="Zhang A."/>
            <person name="Wang D."/>
            <person name="Liang C."/>
        </authorList>
    </citation>
    <scope>NUCLEOTIDE SEQUENCE [LARGE SCALE GENOMIC DNA]</scope>
    <source>
        <strain evidence="9">cv. G1812</strain>
    </source>
</reference>